<geneLocation type="mitochondrion" evidence="1"/>
<dbReference type="AlphaFoldDB" id="A0A101M3N9"/>
<protein>
    <submittedName>
        <fullName evidence="1">Uncharacterized protein</fullName>
    </submittedName>
</protein>
<name>A0A101M3N9_PICGL</name>
<proteinExistence type="predicted"/>
<evidence type="ECO:0000313" key="1">
    <source>
        <dbReference type="EMBL" id="KUM50369.1"/>
    </source>
</evidence>
<accession>A0A101M3N9</accession>
<dbReference type="EMBL" id="LKAM01000001">
    <property type="protein sequence ID" value="KUM50369.1"/>
    <property type="molecule type" value="Genomic_DNA"/>
</dbReference>
<reference evidence="1" key="1">
    <citation type="journal article" date="2015" name="Genome Biol. Evol.">
        <title>Organellar Genomes of White Spruce (Picea glauca): Assembly and Annotation.</title>
        <authorList>
            <person name="Jackman S.D."/>
            <person name="Warren R.L."/>
            <person name="Gibb E.A."/>
            <person name="Vandervalk B.P."/>
            <person name="Mohamadi H."/>
            <person name="Chu J."/>
            <person name="Raymond A."/>
            <person name="Pleasance S."/>
            <person name="Coope R."/>
            <person name="Wildung M.R."/>
            <person name="Ritland C.E."/>
            <person name="Bousquet J."/>
            <person name="Jones S.J."/>
            <person name="Bohlmann J."/>
            <person name="Birol I."/>
        </authorList>
    </citation>
    <scope>NUCLEOTIDE SEQUENCE [LARGE SCALE GENOMIC DNA]</scope>
    <source>
        <tissue evidence="1">Flushing bud</tissue>
    </source>
</reference>
<comment type="caution">
    <text evidence="1">The sequence shown here is derived from an EMBL/GenBank/DDBJ whole genome shotgun (WGS) entry which is preliminary data.</text>
</comment>
<gene>
    <name evidence="1" type="ORF">ABT39_MTgene212</name>
</gene>
<sequence length="54" mass="6192">MVSMDFGWRNWKAICRKFQCMELMAWLIVWFLAGWPGCPGSARPSPRSSLGESL</sequence>
<keyword evidence="1" id="KW-0496">Mitochondrion</keyword>
<organism evidence="1">
    <name type="scientific">Picea glauca</name>
    <name type="common">White spruce</name>
    <name type="synonym">Pinus glauca</name>
    <dbReference type="NCBI Taxonomy" id="3330"/>
    <lineage>
        <taxon>Eukaryota</taxon>
        <taxon>Viridiplantae</taxon>
        <taxon>Streptophyta</taxon>
        <taxon>Embryophyta</taxon>
        <taxon>Tracheophyta</taxon>
        <taxon>Spermatophyta</taxon>
        <taxon>Pinopsida</taxon>
        <taxon>Pinidae</taxon>
        <taxon>Conifers I</taxon>
        <taxon>Pinales</taxon>
        <taxon>Pinaceae</taxon>
        <taxon>Picea</taxon>
    </lineage>
</organism>